<dbReference type="AlphaFoldDB" id="A0AB33YZJ9"/>
<organism evidence="2 3">
    <name type="scientific">Cycloclasticus pugetii</name>
    <dbReference type="NCBI Taxonomy" id="34068"/>
    <lineage>
        <taxon>Bacteria</taxon>
        <taxon>Pseudomonadati</taxon>
        <taxon>Pseudomonadota</taxon>
        <taxon>Gammaproteobacteria</taxon>
        <taxon>Thiotrichales</taxon>
        <taxon>Piscirickettsiaceae</taxon>
        <taxon>Cycloclasticus</taxon>
    </lineage>
</organism>
<accession>A0AB33YZJ9</accession>
<name>A0AB33YZJ9_9GAMM</name>
<protein>
    <submittedName>
        <fullName evidence="2">DNA-3-methyladenine glycosylase I</fullName>
    </submittedName>
</protein>
<proteinExistence type="predicted"/>
<keyword evidence="1" id="KW-0479">Metal-binding</keyword>
<keyword evidence="1" id="KW-0862">Zinc</keyword>
<feature type="binding site" evidence="1">
    <location>
        <position position="181"/>
    </location>
    <ligand>
        <name>Zn(2+)</name>
        <dbReference type="ChEBI" id="CHEBI:29105"/>
    </ligand>
</feature>
<dbReference type="SUPFAM" id="SSF48150">
    <property type="entry name" value="DNA-glycosylase"/>
    <property type="match status" value="1"/>
</dbReference>
<dbReference type="InterPro" id="IPR005019">
    <property type="entry name" value="Adenine_glyco"/>
</dbReference>
<dbReference type="RefSeq" id="WP_015005086.1">
    <property type="nucleotide sequence ID" value="NZ_FQZJ01000007.1"/>
</dbReference>
<evidence type="ECO:0000256" key="1">
    <source>
        <dbReference type="PIRSR" id="PIRSR605019-1"/>
    </source>
</evidence>
<dbReference type="InterPro" id="IPR011257">
    <property type="entry name" value="DNA_glycosylase"/>
</dbReference>
<dbReference type="EMBL" id="ASHL01000012">
    <property type="protein sequence ID" value="EPD12334.1"/>
    <property type="molecule type" value="Genomic_DNA"/>
</dbReference>
<dbReference type="Gene3D" id="1.10.340.30">
    <property type="entry name" value="Hypothetical protein, domain 2"/>
    <property type="match status" value="1"/>
</dbReference>
<dbReference type="GO" id="GO:0006284">
    <property type="term" value="P:base-excision repair"/>
    <property type="evidence" value="ECO:0007669"/>
    <property type="project" value="InterPro"/>
</dbReference>
<feature type="binding site" evidence="1">
    <location>
        <position position="177"/>
    </location>
    <ligand>
        <name>Zn(2+)</name>
        <dbReference type="ChEBI" id="CHEBI:29105"/>
    </ligand>
</feature>
<comment type="caution">
    <text evidence="2">The sequence shown here is derived from an EMBL/GenBank/DDBJ whole genome shotgun (WGS) entry which is preliminary data.</text>
</comment>
<gene>
    <name evidence="2" type="ORF">L196_11039</name>
</gene>
<feature type="binding site" evidence="1">
    <location>
        <position position="19"/>
    </location>
    <ligand>
        <name>Zn(2+)</name>
        <dbReference type="ChEBI" id="CHEBI:29105"/>
    </ligand>
</feature>
<dbReference type="GO" id="GO:0008725">
    <property type="term" value="F:DNA-3-methyladenine glycosylase activity"/>
    <property type="evidence" value="ECO:0007669"/>
    <property type="project" value="InterPro"/>
</dbReference>
<evidence type="ECO:0000313" key="3">
    <source>
        <dbReference type="Proteomes" id="UP000015462"/>
    </source>
</evidence>
<feature type="binding site" evidence="1">
    <location>
        <position position="7"/>
    </location>
    <ligand>
        <name>Zn(2+)</name>
        <dbReference type="ChEBI" id="CHEBI:29105"/>
    </ligand>
</feature>
<dbReference type="Pfam" id="PF03352">
    <property type="entry name" value="Adenine_glyco"/>
    <property type="match status" value="1"/>
</dbReference>
<evidence type="ECO:0000313" key="2">
    <source>
        <dbReference type="EMBL" id="EPD12334.1"/>
    </source>
</evidence>
<dbReference type="PANTHER" id="PTHR31116:SF29">
    <property type="entry name" value="DNA GLYCOSYLASE SUPERFAMILY PROTEIN"/>
    <property type="match status" value="1"/>
</dbReference>
<reference evidence="2 3" key="1">
    <citation type="journal article" date="2013" name="Genome Announc.">
        <title>Genome Sequence of the Pyrene- and Fluoranthene-Degrading Bacterium Cycloclasticus sp. Strain PY97M.</title>
        <authorList>
            <person name="Cui Z."/>
            <person name="Xu G."/>
            <person name="Li Q."/>
            <person name="Gao W."/>
            <person name="Zheng L."/>
        </authorList>
    </citation>
    <scope>NUCLEOTIDE SEQUENCE [LARGE SCALE GENOMIC DNA]</scope>
    <source>
        <strain evidence="2 3">PY97M</strain>
    </source>
</reference>
<keyword evidence="3" id="KW-1185">Reference proteome</keyword>
<dbReference type="Proteomes" id="UP000015462">
    <property type="component" value="Unassembled WGS sequence"/>
</dbReference>
<dbReference type="GO" id="GO:0046872">
    <property type="term" value="F:metal ion binding"/>
    <property type="evidence" value="ECO:0007669"/>
    <property type="project" value="UniProtKB-KW"/>
</dbReference>
<sequence>MGDKTRCPWAQKPLDILYHDQEWGVPLTDEHKLFEYLILEGAQAGLSWSTVLQRREAYRELYDHFDPAIVAKYSDKKVNHLLQDERLIRNKLKIKASVKNAIAFIKTQKEFGSFSNYLWQYVNHQPLINQWERPEQVPNETDMSSRLSRDLKKRGFSFVGPTICYSLMQATGLVNDHLTTCFRHSELK</sequence>
<dbReference type="PANTHER" id="PTHR31116">
    <property type="entry name" value="OS04G0501200 PROTEIN"/>
    <property type="match status" value="1"/>
</dbReference>